<gene>
    <name evidence="2" type="ordered locus">Dda3937_03700</name>
</gene>
<dbReference type="STRING" id="198628.Dda3937_03700"/>
<name>E0SN79_DICD3</name>
<feature type="region of interest" description="Disordered" evidence="1">
    <location>
        <begin position="1"/>
        <end position="27"/>
    </location>
</feature>
<evidence type="ECO:0000313" key="2">
    <source>
        <dbReference type="EMBL" id="ADM99525.1"/>
    </source>
</evidence>
<organism evidence="2 3">
    <name type="scientific">Dickeya dadantii (strain 3937)</name>
    <name type="common">Erwinia chrysanthemi (strain 3937)</name>
    <dbReference type="NCBI Taxonomy" id="198628"/>
    <lineage>
        <taxon>Bacteria</taxon>
        <taxon>Pseudomonadati</taxon>
        <taxon>Pseudomonadota</taxon>
        <taxon>Gammaproteobacteria</taxon>
        <taxon>Enterobacterales</taxon>
        <taxon>Pectobacteriaceae</taxon>
        <taxon>Dickeya</taxon>
    </lineage>
</organism>
<dbReference type="KEGG" id="ddd:Dda3937_03700"/>
<dbReference type="HOGENOM" id="CLU_2507334_0_0_6"/>
<proteinExistence type="predicted"/>
<accession>E0SN79</accession>
<sequence>MGVQPGRANKQSGGGCGHKTSPCEPIRRPRMRQDIALSGIFWLWATRLTLACCPDQSCYIRRGNQDKFFLRKCYFPDGKVVAVPL</sequence>
<reference evidence="2 3" key="1">
    <citation type="journal article" date="2011" name="J. Bacteriol.">
        <title>Genome sequence of the plant-pathogenic bacterium Dickeya dadantii 3937.</title>
        <authorList>
            <person name="Glasner J.D."/>
            <person name="Yang C.H."/>
            <person name="Reverchon S."/>
            <person name="Hugouvieux-Cotte-Pattat N."/>
            <person name="Condemine G."/>
            <person name="Bohin J.P."/>
            <person name="Van Gijsegem F."/>
            <person name="Yang S."/>
            <person name="Franza T."/>
            <person name="Expert D."/>
            <person name="Plunkett G. III"/>
            <person name="San Francisco M.J."/>
            <person name="Charkowski A.O."/>
            <person name="Py B."/>
            <person name="Bell K."/>
            <person name="Rauscher L."/>
            <person name="Rodriguez-Palenzuela P."/>
            <person name="Toussaint A."/>
            <person name="Holeva M.C."/>
            <person name="He S.Y."/>
            <person name="Douet V."/>
            <person name="Boccara M."/>
            <person name="Blanco C."/>
            <person name="Toth I."/>
            <person name="Anderson B.D."/>
            <person name="Biehl B.S."/>
            <person name="Mau B."/>
            <person name="Flynn S.M."/>
            <person name="Barras F."/>
            <person name="Lindeberg M."/>
            <person name="Birch P.R."/>
            <person name="Tsuyumu S."/>
            <person name="Shi X."/>
            <person name="Hibbing M."/>
            <person name="Yap M.N."/>
            <person name="Carpentier M."/>
            <person name="Dassa E."/>
            <person name="Umehara M."/>
            <person name="Kim J.F."/>
            <person name="Rusch M."/>
            <person name="Soni P."/>
            <person name="Mayhew G.F."/>
            <person name="Fouts D.E."/>
            <person name="Gill S.R."/>
            <person name="Blattner F.R."/>
            <person name="Keen N.T."/>
            <person name="Perna N.T."/>
        </authorList>
    </citation>
    <scope>NUCLEOTIDE SEQUENCE [LARGE SCALE GENOMIC DNA]</scope>
    <source>
        <strain evidence="2 3">3937</strain>
    </source>
</reference>
<keyword evidence="3" id="KW-1185">Reference proteome</keyword>
<dbReference type="Proteomes" id="UP000006859">
    <property type="component" value="Chromosome"/>
</dbReference>
<protein>
    <submittedName>
        <fullName evidence="2">Uncharacterized protein</fullName>
    </submittedName>
</protein>
<dbReference type="AlphaFoldDB" id="E0SN79"/>
<dbReference type="EMBL" id="CP002038">
    <property type="protein sequence ID" value="ADM99525.1"/>
    <property type="molecule type" value="Genomic_DNA"/>
</dbReference>
<evidence type="ECO:0000313" key="3">
    <source>
        <dbReference type="Proteomes" id="UP000006859"/>
    </source>
</evidence>
<evidence type="ECO:0000256" key="1">
    <source>
        <dbReference type="SAM" id="MobiDB-lite"/>
    </source>
</evidence>